<protein>
    <recommendedName>
        <fullName evidence="5">Secreted protein</fullName>
    </recommendedName>
</protein>
<dbReference type="EnsemblMetazoa" id="AMIN014293-RA">
    <property type="protein sequence ID" value="AMIN014293-PA"/>
    <property type="gene ID" value="AMIN014293"/>
</dbReference>
<dbReference type="VEuPathDB" id="VectorBase:AMIN014293"/>
<dbReference type="AlphaFoldDB" id="A0A182WNK7"/>
<feature type="compositionally biased region" description="Basic and acidic residues" evidence="1">
    <location>
        <begin position="59"/>
        <end position="72"/>
    </location>
</feature>
<feature type="signal peptide" evidence="2">
    <location>
        <begin position="1"/>
        <end position="20"/>
    </location>
</feature>
<evidence type="ECO:0000313" key="3">
    <source>
        <dbReference type="EnsemblMetazoa" id="AMIN014293-PA"/>
    </source>
</evidence>
<feature type="compositionally biased region" description="Basic residues" evidence="1">
    <location>
        <begin position="33"/>
        <end position="45"/>
    </location>
</feature>
<evidence type="ECO:0000256" key="2">
    <source>
        <dbReference type="SAM" id="SignalP"/>
    </source>
</evidence>
<name>A0A182WNK7_9DIPT</name>
<evidence type="ECO:0000313" key="4">
    <source>
        <dbReference type="Proteomes" id="UP000075920"/>
    </source>
</evidence>
<feature type="region of interest" description="Disordered" evidence="1">
    <location>
        <begin position="26"/>
        <end position="72"/>
    </location>
</feature>
<reference evidence="3" key="2">
    <citation type="submission" date="2020-05" db="UniProtKB">
        <authorList>
            <consortium name="EnsemblMetazoa"/>
        </authorList>
    </citation>
    <scope>IDENTIFICATION</scope>
    <source>
        <strain evidence="3">MINIMUS1</strain>
    </source>
</reference>
<accession>A0A182WNK7</accession>
<reference evidence="4" key="1">
    <citation type="submission" date="2013-03" db="EMBL/GenBank/DDBJ databases">
        <title>The Genome Sequence of Anopheles minimus MINIMUS1.</title>
        <authorList>
            <consortium name="The Broad Institute Genomics Platform"/>
            <person name="Neafsey D.E."/>
            <person name="Walton C."/>
            <person name="Walker B."/>
            <person name="Young S.K."/>
            <person name="Zeng Q."/>
            <person name="Gargeya S."/>
            <person name="Fitzgerald M."/>
            <person name="Haas B."/>
            <person name="Abouelleil A."/>
            <person name="Allen A.W."/>
            <person name="Alvarado L."/>
            <person name="Arachchi H.M."/>
            <person name="Berlin A.M."/>
            <person name="Chapman S.B."/>
            <person name="Gainer-Dewar J."/>
            <person name="Goldberg J."/>
            <person name="Griggs A."/>
            <person name="Gujja S."/>
            <person name="Hansen M."/>
            <person name="Howarth C."/>
            <person name="Imamovic A."/>
            <person name="Ireland A."/>
            <person name="Larimer J."/>
            <person name="McCowan C."/>
            <person name="Murphy C."/>
            <person name="Pearson M."/>
            <person name="Poon T.W."/>
            <person name="Priest M."/>
            <person name="Roberts A."/>
            <person name="Saif S."/>
            <person name="Shea T."/>
            <person name="Sisk P."/>
            <person name="Sykes S."/>
            <person name="Wortman J."/>
            <person name="Nusbaum C."/>
            <person name="Birren B."/>
        </authorList>
    </citation>
    <scope>NUCLEOTIDE SEQUENCE [LARGE SCALE GENOMIC DNA]</scope>
    <source>
        <strain evidence="4">MINIMUS1</strain>
    </source>
</reference>
<evidence type="ECO:0000256" key="1">
    <source>
        <dbReference type="SAM" id="MobiDB-lite"/>
    </source>
</evidence>
<keyword evidence="4" id="KW-1185">Reference proteome</keyword>
<evidence type="ECO:0008006" key="5">
    <source>
        <dbReference type="Google" id="ProtNLM"/>
    </source>
</evidence>
<keyword evidence="2" id="KW-0732">Signal</keyword>
<sequence>MRVAVCGWLWIVRLESSAPGAVWVSRTACPQRKGQRRRRPQRRRPPPPQPLAPSQRADTTNKRKHPDDQEGM</sequence>
<feature type="chain" id="PRO_5008141668" description="Secreted protein" evidence="2">
    <location>
        <begin position="21"/>
        <end position="72"/>
    </location>
</feature>
<proteinExistence type="predicted"/>
<dbReference type="Proteomes" id="UP000075920">
    <property type="component" value="Unassembled WGS sequence"/>
</dbReference>
<organism evidence="3 4">
    <name type="scientific">Anopheles minimus</name>
    <dbReference type="NCBI Taxonomy" id="112268"/>
    <lineage>
        <taxon>Eukaryota</taxon>
        <taxon>Metazoa</taxon>
        <taxon>Ecdysozoa</taxon>
        <taxon>Arthropoda</taxon>
        <taxon>Hexapoda</taxon>
        <taxon>Insecta</taxon>
        <taxon>Pterygota</taxon>
        <taxon>Neoptera</taxon>
        <taxon>Endopterygota</taxon>
        <taxon>Diptera</taxon>
        <taxon>Nematocera</taxon>
        <taxon>Culicoidea</taxon>
        <taxon>Culicidae</taxon>
        <taxon>Anophelinae</taxon>
        <taxon>Anopheles</taxon>
    </lineage>
</organism>